<dbReference type="CDD" id="cd09631">
    <property type="entry name" value="DOMON_DOH"/>
    <property type="match status" value="1"/>
</dbReference>
<dbReference type="GO" id="GO:0004500">
    <property type="term" value="F:dopamine beta-monooxygenase activity"/>
    <property type="evidence" value="ECO:0007669"/>
    <property type="project" value="InterPro"/>
</dbReference>
<dbReference type="OrthoDB" id="2013249at2759"/>
<organism evidence="3 4">
    <name type="scientific">Tetrabaena socialis</name>
    <dbReference type="NCBI Taxonomy" id="47790"/>
    <lineage>
        <taxon>Eukaryota</taxon>
        <taxon>Viridiplantae</taxon>
        <taxon>Chlorophyta</taxon>
        <taxon>core chlorophytes</taxon>
        <taxon>Chlorophyceae</taxon>
        <taxon>CS clade</taxon>
        <taxon>Chlamydomonadales</taxon>
        <taxon>Tetrabaenaceae</taxon>
        <taxon>Tetrabaena</taxon>
    </lineage>
</organism>
<dbReference type="EMBL" id="PGGS01003457">
    <property type="protein sequence ID" value="PNG99274.1"/>
    <property type="molecule type" value="Genomic_DNA"/>
</dbReference>
<feature type="non-terminal residue" evidence="3">
    <location>
        <position position="1"/>
    </location>
</feature>
<dbReference type="SUPFAM" id="SSF49742">
    <property type="entry name" value="PHM/PNGase F"/>
    <property type="match status" value="1"/>
</dbReference>
<protein>
    <recommendedName>
        <fullName evidence="2">DOMON domain-containing protein</fullName>
    </recommendedName>
</protein>
<evidence type="ECO:0000259" key="2">
    <source>
        <dbReference type="PROSITE" id="PS50836"/>
    </source>
</evidence>
<proteinExistence type="predicted"/>
<dbReference type="Gene3D" id="2.60.120.310">
    <property type="entry name" value="Copper type II, ascorbate-dependent monooxygenase, N-terminal domain"/>
    <property type="match status" value="1"/>
</dbReference>
<dbReference type="InterPro" id="IPR000945">
    <property type="entry name" value="DBH-like"/>
</dbReference>
<evidence type="ECO:0000256" key="1">
    <source>
        <dbReference type="SAM" id="MobiDB-lite"/>
    </source>
</evidence>
<dbReference type="InterPro" id="IPR045266">
    <property type="entry name" value="DOH_DOMON"/>
</dbReference>
<name>A0A2J7ZG65_9CHLO</name>
<dbReference type="GO" id="GO:0005507">
    <property type="term" value="F:copper ion binding"/>
    <property type="evidence" value="ECO:0007669"/>
    <property type="project" value="InterPro"/>
</dbReference>
<evidence type="ECO:0000313" key="3">
    <source>
        <dbReference type="EMBL" id="PNG99274.1"/>
    </source>
</evidence>
<dbReference type="InterPro" id="IPR036939">
    <property type="entry name" value="Cu2_ascorb_mOase_N_sf"/>
</dbReference>
<dbReference type="PANTHER" id="PTHR10157">
    <property type="entry name" value="DOPAMINE BETA HYDROXYLASE RELATED"/>
    <property type="match status" value="1"/>
</dbReference>
<keyword evidence="4" id="KW-1185">Reference proteome</keyword>
<feature type="domain" description="DOMON" evidence="2">
    <location>
        <begin position="1"/>
        <end position="98"/>
    </location>
</feature>
<feature type="compositionally biased region" description="Gly residues" evidence="1">
    <location>
        <begin position="171"/>
        <end position="181"/>
    </location>
</feature>
<feature type="region of interest" description="Disordered" evidence="1">
    <location>
        <begin position="164"/>
        <end position="183"/>
    </location>
</feature>
<dbReference type="PROSITE" id="PS50836">
    <property type="entry name" value="DOMON"/>
    <property type="match status" value="1"/>
</dbReference>
<dbReference type="PANTHER" id="PTHR10157:SF23">
    <property type="entry name" value="MOXD1 HOMOLOG 1"/>
    <property type="match status" value="1"/>
</dbReference>
<accession>A0A2J7ZG65</accession>
<gene>
    <name evidence="3" type="ORF">TSOC_014951</name>
</gene>
<reference evidence="3 4" key="1">
    <citation type="journal article" date="2017" name="Mol. Biol. Evol.">
        <title>The 4-celled Tetrabaena socialis nuclear genome reveals the essential components for genetic control of cell number at the origin of multicellularity in the volvocine lineage.</title>
        <authorList>
            <person name="Featherston J."/>
            <person name="Arakaki Y."/>
            <person name="Hanschen E.R."/>
            <person name="Ferris P.J."/>
            <person name="Michod R.E."/>
            <person name="Olson B.J.S.C."/>
            <person name="Nozaki H."/>
            <person name="Durand P.M."/>
        </authorList>
    </citation>
    <scope>NUCLEOTIDE SEQUENCE [LARGE SCALE GENOMIC DNA]</scope>
    <source>
        <strain evidence="3 4">NIES-571</strain>
    </source>
</reference>
<sequence length="256" mass="25677">GPDAWLAVALSNGGGMIGADMMIVAGGGEDGGWRVIDAHSLEFAPPLRDAQQDVSLLGQPLSGPNNTVAVVTRRLRTCDPWDKEVLAGVPQTVSWAYGRGYPSKHTGRGNSAVFFVPEADRLWGISANAATPAKAAPGSSAGAGANAPALPAAAQLFAATDSAQPAVPGGRRAGPTGGGVTSAGSGAPPLMQANGGSGGGFSDAVSGSFGPVLTVDVVMPNITVPSNATTNYLCTHVTLPHDRKYHIVGYVGQLIG</sequence>
<dbReference type="InterPro" id="IPR005018">
    <property type="entry name" value="DOMON_domain"/>
</dbReference>
<comment type="caution">
    <text evidence="3">The sequence shown here is derived from an EMBL/GenBank/DDBJ whole genome shotgun (WGS) entry which is preliminary data.</text>
</comment>
<evidence type="ECO:0000313" key="4">
    <source>
        <dbReference type="Proteomes" id="UP000236333"/>
    </source>
</evidence>
<dbReference type="Proteomes" id="UP000236333">
    <property type="component" value="Unassembled WGS sequence"/>
</dbReference>
<dbReference type="AlphaFoldDB" id="A0A2J7ZG65"/>
<dbReference type="InterPro" id="IPR008977">
    <property type="entry name" value="PHM/PNGase_F_dom_sf"/>
</dbReference>
<dbReference type="Pfam" id="PF03351">
    <property type="entry name" value="DOMON"/>
    <property type="match status" value="1"/>
</dbReference>
<dbReference type="SMART" id="SM00664">
    <property type="entry name" value="DoH"/>
    <property type="match status" value="1"/>
</dbReference>